<evidence type="ECO:0000313" key="8">
    <source>
        <dbReference type="EMBL" id="GIQ80153.1"/>
    </source>
</evidence>
<keyword evidence="9" id="KW-1185">Reference proteome</keyword>
<feature type="transmembrane region" description="Helical" evidence="7">
    <location>
        <begin position="447"/>
        <end position="476"/>
    </location>
</feature>
<feature type="transmembrane region" description="Helical" evidence="7">
    <location>
        <begin position="404"/>
        <end position="426"/>
    </location>
</feature>
<evidence type="ECO:0000256" key="6">
    <source>
        <dbReference type="ARBA" id="ARBA00023180"/>
    </source>
</evidence>
<dbReference type="Pfam" id="PF04515">
    <property type="entry name" value="Choline_transpo"/>
    <property type="match status" value="1"/>
</dbReference>
<keyword evidence="4 7" id="KW-1133">Transmembrane helix</keyword>
<comment type="similarity">
    <text evidence="2 7">Belongs to the CTL (choline transporter-like) family.</text>
</comment>
<feature type="transmembrane region" description="Helical" evidence="7">
    <location>
        <begin position="330"/>
        <end position="350"/>
    </location>
</feature>
<dbReference type="OrthoDB" id="420519at2759"/>
<comment type="function">
    <text evidence="7">Choline transporter.</text>
</comment>
<comment type="caution">
    <text evidence="8">The sequence shown here is derived from an EMBL/GenBank/DDBJ whole genome shotgun (WGS) entry which is preliminary data.</text>
</comment>
<feature type="transmembrane region" description="Helical" evidence="7">
    <location>
        <begin position="685"/>
        <end position="713"/>
    </location>
</feature>
<evidence type="ECO:0000313" key="9">
    <source>
        <dbReference type="Proteomes" id="UP000265618"/>
    </source>
</evidence>
<evidence type="ECO:0000256" key="4">
    <source>
        <dbReference type="ARBA" id="ARBA00022989"/>
    </source>
</evidence>
<feature type="transmembrane region" description="Helical" evidence="7">
    <location>
        <begin position="28"/>
        <end position="46"/>
    </location>
</feature>
<evidence type="ECO:0000256" key="2">
    <source>
        <dbReference type="ARBA" id="ARBA00007168"/>
    </source>
</evidence>
<feature type="transmembrane region" description="Helical" evidence="7">
    <location>
        <begin position="496"/>
        <end position="529"/>
    </location>
</feature>
<organism evidence="8 9">
    <name type="scientific">Kipferlia bialata</name>
    <dbReference type="NCBI Taxonomy" id="797122"/>
    <lineage>
        <taxon>Eukaryota</taxon>
        <taxon>Metamonada</taxon>
        <taxon>Carpediemonas-like organisms</taxon>
        <taxon>Kipferlia</taxon>
    </lineage>
</organism>
<sequence>MAKKSKDSPAPDYRHFDGPVKKRRCRDCWFLPFFVAFWLFIGYLIYLKYDASLGLSADQFIEVQRAYLPIDKMGRFCGRGDDWNTAKHLTPNSQGIINDLAVTMFTTAVGTTKANYLQYFMRLPDAAFEDVSYTNASYLTSDDPILSYDHTNRDYLWYSLSPSLDDITSVLDNCICVEDCTAIYGLVDIDEVFGDDGEVDDDSVVYPYVCSSDLMDLATSYQTDNPSIVVDANGYYDITDYTLLKSRMSTAMKSRHSEITDAEVDGLFEQECFTVWIDTASESISKRCLPPSSALSSASEYASDVVTSFLEGIVGQSVGTMAISSVMDGWQFMLGGVVVSVLLGFLWLLLLRLFSGLIVWITIIGLFGCLCAATYYTGYNGYTEKTYCEDNTCTDSRSESANRMFYVGCGLAAITIIYLLLVFCMCSRINLAIAILKVSSTAIRNMFRLVFLPIGFVFWGLVLGCIAMFAAVVAYTGAEFHCAEGHRSWEPTTVEYVYAAVGLLGFWWGLYFVLGLCQTTIAMCVATWYFTRDRNHLPKRLVTASLFKVLLFHSMSVALGSFFIALLTWVRIMFQFVKNQVKNKHADKGFVKYLLACVDCCLWCFEKILKYINKNVYIAISIQGKSYCKSASEAIPLLLENGARMVALNVIGDSLLFAGKMFISLASGIVVGLAIYQWGDDGISAYWLLPSIIVTLFAFVFASLLMSVAELVIDSIFYSFLIDDKLHAGSPSSHYFAPRELHSFIKESDPESGCC</sequence>
<dbReference type="InterPro" id="IPR007603">
    <property type="entry name" value="Choline_transptr-like"/>
</dbReference>
<evidence type="ECO:0000256" key="3">
    <source>
        <dbReference type="ARBA" id="ARBA00022692"/>
    </source>
</evidence>
<gene>
    <name evidence="8" type="ORF">KIPB_000904</name>
</gene>
<keyword evidence="5 7" id="KW-0472">Membrane</keyword>
<dbReference type="GO" id="GO:0005886">
    <property type="term" value="C:plasma membrane"/>
    <property type="evidence" value="ECO:0007669"/>
    <property type="project" value="UniProtKB-SubCell"/>
</dbReference>
<name>A0A9K3CPZ3_9EUKA</name>
<feature type="transmembrane region" description="Helical" evidence="7">
    <location>
        <begin position="654"/>
        <end position="679"/>
    </location>
</feature>
<evidence type="ECO:0000256" key="5">
    <source>
        <dbReference type="ARBA" id="ARBA00023136"/>
    </source>
</evidence>
<keyword evidence="6" id="KW-0325">Glycoprotein</keyword>
<dbReference type="AlphaFoldDB" id="A0A9K3CPZ3"/>
<dbReference type="PANTHER" id="PTHR12385">
    <property type="entry name" value="CHOLINE TRANSPORTER-LIKE (SLC FAMILY 44)"/>
    <property type="match status" value="1"/>
</dbReference>
<proteinExistence type="inferred from homology"/>
<reference evidence="8 9" key="1">
    <citation type="journal article" date="2018" name="PLoS ONE">
        <title>The draft genome of Kipferlia bialata reveals reductive genome evolution in fornicate parasites.</title>
        <authorList>
            <person name="Tanifuji G."/>
            <person name="Takabayashi S."/>
            <person name="Kume K."/>
            <person name="Takagi M."/>
            <person name="Nakayama T."/>
            <person name="Kamikawa R."/>
            <person name="Inagaki Y."/>
            <person name="Hashimoto T."/>
        </authorList>
    </citation>
    <scope>NUCLEOTIDE SEQUENCE [LARGE SCALE GENOMIC DNA]</scope>
    <source>
        <strain evidence="8">NY0173</strain>
    </source>
</reference>
<keyword evidence="3 7" id="KW-0812">Transmembrane</keyword>
<dbReference type="EMBL" id="BDIP01000114">
    <property type="protein sequence ID" value="GIQ80153.1"/>
    <property type="molecule type" value="Genomic_DNA"/>
</dbReference>
<dbReference type="GO" id="GO:0022857">
    <property type="term" value="F:transmembrane transporter activity"/>
    <property type="evidence" value="ECO:0007669"/>
    <property type="project" value="UniProtKB-UniRule"/>
</dbReference>
<evidence type="ECO:0000256" key="7">
    <source>
        <dbReference type="RuleBase" id="RU368066"/>
    </source>
</evidence>
<comment type="subcellular location">
    <subcellularLocation>
        <location evidence="7">Cell membrane</location>
        <topology evidence="7">Multi-pass membrane protein</topology>
    </subcellularLocation>
    <subcellularLocation>
        <location evidence="1">Membrane</location>
        <topology evidence="1">Multi-pass membrane protein</topology>
    </subcellularLocation>
</comment>
<feature type="transmembrane region" description="Helical" evidence="7">
    <location>
        <begin position="550"/>
        <end position="570"/>
    </location>
</feature>
<feature type="transmembrane region" description="Helical" evidence="7">
    <location>
        <begin position="357"/>
        <end position="376"/>
    </location>
</feature>
<dbReference type="PANTHER" id="PTHR12385:SF14">
    <property type="entry name" value="CHOLINE TRANSPORTER-LIKE 2"/>
    <property type="match status" value="1"/>
</dbReference>
<dbReference type="Proteomes" id="UP000265618">
    <property type="component" value="Unassembled WGS sequence"/>
</dbReference>
<protein>
    <recommendedName>
        <fullName evidence="7">Choline transporter-like protein</fullName>
    </recommendedName>
</protein>
<evidence type="ECO:0000256" key="1">
    <source>
        <dbReference type="ARBA" id="ARBA00004141"/>
    </source>
</evidence>
<accession>A0A9K3CPZ3</accession>